<keyword evidence="4" id="KW-1185">Reference proteome</keyword>
<organism evidence="3 4">
    <name type="scientific">Dongia rigui</name>
    <dbReference type="NCBI Taxonomy" id="940149"/>
    <lineage>
        <taxon>Bacteria</taxon>
        <taxon>Pseudomonadati</taxon>
        <taxon>Pseudomonadota</taxon>
        <taxon>Alphaproteobacteria</taxon>
        <taxon>Rhodospirillales</taxon>
        <taxon>Dongiaceae</taxon>
        <taxon>Dongia</taxon>
    </lineage>
</organism>
<dbReference type="InterPro" id="IPR018639">
    <property type="entry name" value="DUF2062"/>
</dbReference>
<proteinExistence type="predicted"/>
<reference evidence="3 4" key="1">
    <citation type="journal article" date="2013" name="Antonie Van Leeuwenhoek">
        <title>Dongia rigui sp. nov., isolated from freshwater of a large wetland in Korea.</title>
        <authorList>
            <person name="Baik K.S."/>
            <person name="Hwang Y.M."/>
            <person name="Choi J.S."/>
            <person name="Kwon J."/>
            <person name="Seong C.N."/>
        </authorList>
    </citation>
    <scope>NUCLEOTIDE SEQUENCE [LARGE SCALE GENOMIC DNA]</scope>
    <source>
        <strain evidence="3 4">04SU4-P</strain>
    </source>
</reference>
<evidence type="ECO:0000256" key="1">
    <source>
        <dbReference type="SAM" id="Phobius"/>
    </source>
</evidence>
<dbReference type="Pfam" id="PF09835">
    <property type="entry name" value="DUF2062"/>
    <property type="match status" value="1"/>
</dbReference>
<accession>A0ABU5E4F5</accession>
<sequence length="201" mass="23598">MPEVKTRLQSPRTLWQRLARMLRYRLAIPMMRSRHSPQHAARGSFVGVFWAFTPSVGIQTPLVLITWFLLRRTPRLDFNVLLAIAWTWVTNAFTAIPCYYVFYLTGQVMFGQWNRLSGFADFRAMWDGIFTAELSALQQMQALARVLILDWGVTMLVGSLPWAFGLGWLSYRYTLKFVRAYRHARAERMKKRHRRTHPDLA</sequence>
<gene>
    <name evidence="3" type="ORF">SMD31_21255</name>
</gene>
<feature type="transmembrane region" description="Helical" evidence="1">
    <location>
        <begin position="48"/>
        <end position="70"/>
    </location>
</feature>
<keyword evidence="1" id="KW-0472">Membrane</keyword>
<evidence type="ECO:0000313" key="3">
    <source>
        <dbReference type="EMBL" id="MDY0874481.1"/>
    </source>
</evidence>
<dbReference type="EMBL" id="JAXCLX010000005">
    <property type="protein sequence ID" value="MDY0874481.1"/>
    <property type="molecule type" value="Genomic_DNA"/>
</dbReference>
<protein>
    <submittedName>
        <fullName evidence="3">DUF2062 domain-containing protein</fullName>
    </submittedName>
</protein>
<dbReference type="PANTHER" id="PTHR40547:SF1">
    <property type="entry name" value="SLL0298 PROTEIN"/>
    <property type="match status" value="1"/>
</dbReference>
<evidence type="ECO:0000313" key="4">
    <source>
        <dbReference type="Proteomes" id="UP001271769"/>
    </source>
</evidence>
<keyword evidence="1" id="KW-1133">Transmembrane helix</keyword>
<dbReference type="Proteomes" id="UP001271769">
    <property type="component" value="Unassembled WGS sequence"/>
</dbReference>
<dbReference type="RefSeq" id="WP_320502949.1">
    <property type="nucleotide sequence ID" value="NZ_JAXCLX010000005.1"/>
</dbReference>
<name>A0ABU5E4F5_9PROT</name>
<feature type="transmembrane region" description="Helical" evidence="1">
    <location>
        <begin position="148"/>
        <end position="169"/>
    </location>
</feature>
<feature type="transmembrane region" description="Helical" evidence="1">
    <location>
        <begin position="82"/>
        <end position="102"/>
    </location>
</feature>
<comment type="caution">
    <text evidence="3">The sequence shown here is derived from an EMBL/GenBank/DDBJ whole genome shotgun (WGS) entry which is preliminary data.</text>
</comment>
<evidence type="ECO:0000259" key="2">
    <source>
        <dbReference type="Pfam" id="PF09835"/>
    </source>
</evidence>
<keyword evidence="1" id="KW-0812">Transmembrane</keyword>
<dbReference type="PANTHER" id="PTHR40547">
    <property type="entry name" value="SLL0298 PROTEIN"/>
    <property type="match status" value="1"/>
</dbReference>
<feature type="domain" description="DUF2062" evidence="2">
    <location>
        <begin position="20"/>
        <end position="186"/>
    </location>
</feature>